<evidence type="ECO:0000256" key="2">
    <source>
        <dbReference type="ARBA" id="ARBA00022801"/>
    </source>
</evidence>
<organism evidence="5 6">
    <name type="scientific">Sporolactobacillus shoreae</name>
    <dbReference type="NCBI Taxonomy" id="1465501"/>
    <lineage>
        <taxon>Bacteria</taxon>
        <taxon>Bacillati</taxon>
        <taxon>Bacillota</taxon>
        <taxon>Bacilli</taxon>
        <taxon>Bacillales</taxon>
        <taxon>Sporolactobacillaceae</taxon>
        <taxon>Sporolactobacillus</taxon>
    </lineage>
</organism>
<dbReference type="GO" id="GO:0005524">
    <property type="term" value="F:ATP binding"/>
    <property type="evidence" value="ECO:0007669"/>
    <property type="project" value="UniProtKB-KW"/>
</dbReference>
<accession>A0A4Z0GPY4</accession>
<evidence type="ECO:0000313" key="6">
    <source>
        <dbReference type="Proteomes" id="UP000298347"/>
    </source>
</evidence>
<dbReference type="RefSeq" id="WP_135348213.1">
    <property type="nucleotide sequence ID" value="NZ_SRJD01000006.1"/>
</dbReference>
<sequence>MALTILEKGFAATVQDLGRSGYQRFGIIVGGVMDPPAAKLANWLVANPETAALIEFSFMGPSVLFTDDTLFAVTGADCCPELNGRKIHTGKPYLARVGQILAIRGLVSGSRGYLAVSGGVDTPVWFGSRSTYMRAGMGGYKGRLLVEHDRIPVGKPSRLAEKLMGSITGSDFGERWFFSLRRIYHGIHTIRVMPDTLWARFTEQSRTAFLNEEYQVTASSDRMGYRLEGEALALSEPLEMYSEAVTNGSIQVPPGGQPIILMTDHQSTGGYPRIAQVASVDLPLLAQLPPNSRIIFQKISVEEAENLLLRKQDYLKVLRKRVTQKLESLVP</sequence>
<dbReference type="EMBL" id="SRJD01000006">
    <property type="protein sequence ID" value="TGA98736.1"/>
    <property type="molecule type" value="Genomic_DNA"/>
</dbReference>
<dbReference type="GO" id="GO:0016787">
    <property type="term" value="F:hydrolase activity"/>
    <property type="evidence" value="ECO:0007669"/>
    <property type="project" value="UniProtKB-KW"/>
</dbReference>
<gene>
    <name evidence="5" type="ORF">E4665_07750</name>
</gene>
<keyword evidence="2" id="KW-0378">Hydrolase</keyword>
<dbReference type="AlphaFoldDB" id="A0A4Z0GPY4"/>
<protein>
    <submittedName>
        <fullName evidence="5">Biotin-dependent carboxyltransferase family protein</fullName>
    </submittedName>
</protein>
<dbReference type="OrthoDB" id="9782422at2"/>
<name>A0A4Z0GPY4_9BACL</name>
<keyword evidence="1" id="KW-0547">Nucleotide-binding</keyword>
<dbReference type="Pfam" id="PF02626">
    <property type="entry name" value="CT_A_B"/>
    <property type="match status" value="1"/>
</dbReference>
<evidence type="ECO:0000256" key="3">
    <source>
        <dbReference type="ARBA" id="ARBA00022840"/>
    </source>
</evidence>
<proteinExistence type="predicted"/>
<dbReference type="InterPro" id="IPR029000">
    <property type="entry name" value="Cyclophilin-like_dom_sf"/>
</dbReference>
<dbReference type="Proteomes" id="UP000298347">
    <property type="component" value="Unassembled WGS sequence"/>
</dbReference>
<evidence type="ECO:0000256" key="1">
    <source>
        <dbReference type="ARBA" id="ARBA00022741"/>
    </source>
</evidence>
<dbReference type="InterPro" id="IPR052708">
    <property type="entry name" value="PxpC"/>
</dbReference>
<dbReference type="Gene3D" id="2.40.100.10">
    <property type="entry name" value="Cyclophilin-like"/>
    <property type="match status" value="1"/>
</dbReference>
<feature type="domain" description="Carboxyltransferase" evidence="4">
    <location>
        <begin position="24"/>
        <end position="314"/>
    </location>
</feature>
<evidence type="ECO:0000259" key="4">
    <source>
        <dbReference type="SMART" id="SM00797"/>
    </source>
</evidence>
<keyword evidence="6" id="KW-1185">Reference proteome</keyword>
<keyword evidence="5" id="KW-0808">Transferase</keyword>
<dbReference type="SMART" id="SM00797">
    <property type="entry name" value="AHS2"/>
    <property type="match status" value="1"/>
</dbReference>
<dbReference type="GO" id="GO:0016740">
    <property type="term" value="F:transferase activity"/>
    <property type="evidence" value="ECO:0007669"/>
    <property type="project" value="UniProtKB-KW"/>
</dbReference>
<reference evidence="5 6" key="1">
    <citation type="journal article" date="2015" name="Int. J. Syst. Evol. Microbiol.">
        <title>Sporolactobacillus shoreae sp. nov. and Sporolactobacillus spathodeae sp. nov., two spore-forming lactic acid bacteria isolated from tree barks in Thailand.</title>
        <authorList>
            <person name="Thamacharoensuk T."/>
            <person name="Kitahara M."/>
            <person name="Ohkuma M."/>
            <person name="Thongchul N."/>
            <person name="Tanasupawat S."/>
        </authorList>
    </citation>
    <scope>NUCLEOTIDE SEQUENCE [LARGE SCALE GENOMIC DNA]</scope>
    <source>
        <strain evidence="5 6">BK92</strain>
    </source>
</reference>
<dbReference type="SUPFAM" id="SSF50891">
    <property type="entry name" value="Cyclophilin-like"/>
    <property type="match status" value="1"/>
</dbReference>
<evidence type="ECO:0000313" key="5">
    <source>
        <dbReference type="EMBL" id="TGA98736.1"/>
    </source>
</evidence>
<comment type="caution">
    <text evidence="5">The sequence shown here is derived from an EMBL/GenBank/DDBJ whole genome shotgun (WGS) entry which is preliminary data.</text>
</comment>
<dbReference type="PANTHER" id="PTHR43309:SF5">
    <property type="entry name" value="5-OXOPROLINASE SUBUNIT C"/>
    <property type="match status" value="1"/>
</dbReference>
<keyword evidence="3" id="KW-0067">ATP-binding</keyword>
<dbReference type="NCBIfam" id="TIGR00724">
    <property type="entry name" value="urea_amlyse_rel"/>
    <property type="match status" value="1"/>
</dbReference>
<dbReference type="PANTHER" id="PTHR43309">
    <property type="entry name" value="5-OXOPROLINASE SUBUNIT C"/>
    <property type="match status" value="1"/>
</dbReference>
<dbReference type="InterPro" id="IPR003778">
    <property type="entry name" value="CT_A_B"/>
</dbReference>